<keyword evidence="2 3" id="KW-0802">TPR repeat</keyword>
<evidence type="ECO:0000313" key="6">
    <source>
        <dbReference type="Proteomes" id="UP000234323"/>
    </source>
</evidence>
<comment type="caution">
    <text evidence="5">The sequence shown here is derived from an EMBL/GenBank/DDBJ whole genome shotgun (WGS) entry which is preliminary data.</text>
</comment>
<organism evidence="5 6">
    <name type="scientific">Rhizophagus irregularis</name>
    <dbReference type="NCBI Taxonomy" id="588596"/>
    <lineage>
        <taxon>Eukaryota</taxon>
        <taxon>Fungi</taxon>
        <taxon>Fungi incertae sedis</taxon>
        <taxon>Mucoromycota</taxon>
        <taxon>Glomeromycotina</taxon>
        <taxon>Glomeromycetes</taxon>
        <taxon>Glomerales</taxon>
        <taxon>Glomeraceae</taxon>
        <taxon>Rhizophagus</taxon>
    </lineage>
</organism>
<dbReference type="PROSITE" id="PS50005">
    <property type="entry name" value="TPR"/>
    <property type="match status" value="2"/>
</dbReference>
<dbReference type="InterPro" id="IPR011990">
    <property type="entry name" value="TPR-like_helical_dom_sf"/>
</dbReference>
<protein>
    <submittedName>
        <fullName evidence="5">Protein prenylyltransferase</fullName>
    </submittedName>
</protein>
<evidence type="ECO:0000256" key="4">
    <source>
        <dbReference type="SAM" id="MobiDB-lite"/>
    </source>
</evidence>
<gene>
    <name evidence="5" type="ORF">RhiirA4_471465</name>
</gene>
<feature type="region of interest" description="Disordered" evidence="4">
    <location>
        <begin position="161"/>
        <end position="184"/>
    </location>
</feature>
<dbReference type="EMBL" id="LLXI01001365">
    <property type="protein sequence ID" value="PKY53327.1"/>
    <property type="molecule type" value="Genomic_DNA"/>
</dbReference>
<dbReference type="Proteomes" id="UP000234323">
    <property type="component" value="Unassembled WGS sequence"/>
</dbReference>
<accession>A0A2I1H372</accession>
<evidence type="ECO:0000256" key="3">
    <source>
        <dbReference type="PROSITE-ProRule" id="PRU00339"/>
    </source>
</evidence>
<dbReference type="PANTHER" id="PTHR44858">
    <property type="entry name" value="TETRATRICOPEPTIDE REPEAT PROTEIN 6"/>
    <property type="match status" value="1"/>
</dbReference>
<feature type="repeat" description="TPR" evidence="3">
    <location>
        <begin position="597"/>
        <end position="630"/>
    </location>
</feature>
<keyword evidence="6" id="KW-1185">Reference proteome</keyword>
<evidence type="ECO:0000313" key="5">
    <source>
        <dbReference type="EMBL" id="PKY53327.1"/>
    </source>
</evidence>
<dbReference type="VEuPathDB" id="FungiDB:FUN_021540"/>
<dbReference type="SMART" id="SM00028">
    <property type="entry name" value="TPR"/>
    <property type="match status" value="4"/>
</dbReference>
<dbReference type="PANTHER" id="PTHR44858:SF1">
    <property type="entry name" value="UDP-N-ACETYLGLUCOSAMINE--PEPTIDE N-ACETYLGLUCOSAMINYLTRANSFERASE SPINDLY-RELATED"/>
    <property type="match status" value="1"/>
</dbReference>
<evidence type="ECO:0000256" key="2">
    <source>
        <dbReference type="ARBA" id="ARBA00022803"/>
    </source>
</evidence>
<sequence length="979" mass="114305">MPPRRKKTLQNNNTKNKRGNGSTTIETDNTTTSTSREKTPVISNKTPSREKTPVISTKTPSCEKTPAAILTNPATPVIISPIPSSPEKTVITVNIENDDFKDSLSESSEVEEQSQHQKKTGFNNQKDRDKNKAGIERLQEQYKDYGQKYQKLDHLDDTIEPLSNSTFVSSNRKSRKSKSSDTTSLFDDWDNWKSDDQDLHNVRNKTTTPVGKLTKQYLSKETVSQDSVISSEDIDPHEISAAIANILQPENLEDMIRTAVNREVEKRVKLFFDNRADFIFSSSLSHLSSSSSHLSSVSSAPQKRKYRDQNHVITTVMEFTKPLFMKMRNLSDTTLESIINAMWPEKPTFEDESDINVARSKAKKFFQAYRCNLNNDLSQYADIVIERYNKEKNAGRIRSFTKSIITEYVSDDFVREIFNTYMVYTPAMKDDIDALDTLKSFLCRALSFHIGEKLNGNHNHEETLHKIKGLDHITKDLVLKSRLYADHIKIYKAKINNSYIIIGNSRLFREDYYAYKNYNYALRNNPDNYLCLKNSAYCYDKHGIYSKALKVLDKLLNFNKDDSLILCYYGETLCNMKQYSKAISYFTKANIIDPENTHNLNKRAIAYYTLQDYNKVLLDLDKVIQLDPLNSLAYYLKCLIYYTKKDIDNAIMVFKKCKELLDFNDILAKTQLFHLEYLLNKNNSTELNNILTKINQISNIKDSELLLFVRCKVYVELKMYHEAMLDLNLLSDHSTSYNYFRFISYIYLLREYTDFWLYLNVNNNNDLSELGIVNGFSKHMYEKLQVHFISDLVNFDSGLHQFQENDINSLSGKIISSKNEELCLNFPMLIFGWRKIIWKINVKEILNKDCFINFKIKSTNSKHYKNHELNYFKRVLKYEDVLKLKGLGWIEYQLPIDVYEYYVQPSIEINGSINMQIDYVRFGNNKEKITYIPNIPNIVDLFLNFHKIYPNVPEIFKDKYFSRKEMENLLELKDIINHL</sequence>
<dbReference type="GO" id="GO:0016740">
    <property type="term" value="F:transferase activity"/>
    <property type="evidence" value="ECO:0007669"/>
    <property type="project" value="UniProtKB-KW"/>
</dbReference>
<dbReference type="VEuPathDB" id="FungiDB:RhiirA1_474444"/>
<keyword evidence="5" id="KW-0808">Transferase</keyword>
<evidence type="ECO:0000256" key="1">
    <source>
        <dbReference type="ARBA" id="ARBA00022737"/>
    </source>
</evidence>
<dbReference type="Gene3D" id="1.25.40.10">
    <property type="entry name" value="Tetratricopeptide repeat domain"/>
    <property type="match status" value="2"/>
</dbReference>
<feature type="region of interest" description="Disordered" evidence="4">
    <location>
        <begin position="102"/>
        <end position="132"/>
    </location>
</feature>
<keyword evidence="1" id="KW-0677">Repeat</keyword>
<dbReference type="InterPro" id="IPR050498">
    <property type="entry name" value="Ycf3"/>
</dbReference>
<proteinExistence type="predicted"/>
<dbReference type="SUPFAM" id="SSF48452">
    <property type="entry name" value="TPR-like"/>
    <property type="match status" value="1"/>
</dbReference>
<dbReference type="InterPro" id="IPR019734">
    <property type="entry name" value="TPR_rpt"/>
</dbReference>
<dbReference type="AlphaFoldDB" id="A0A2I1H372"/>
<dbReference type="VEuPathDB" id="FungiDB:FUN_021525"/>
<dbReference type="VEuPathDB" id="FungiDB:RhiirFUN_004977"/>
<name>A0A2I1H372_9GLOM</name>
<reference evidence="5 6" key="1">
    <citation type="submission" date="2015-10" db="EMBL/GenBank/DDBJ databases">
        <title>Genome analyses suggest a sexual origin of heterokaryosis in a supposedly ancient asexual fungus.</title>
        <authorList>
            <person name="Ropars J."/>
            <person name="Sedzielewska K."/>
            <person name="Noel J."/>
            <person name="Charron P."/>
            <person name="Farinelli L."/>
            <person name="Marton T."/>
            <person name="Kruger M."/>
            <person name="Pelin A."/>
            <person name="Brachmann A."/>
            <person name="Corradi N."/>
        </authorList>
    </citation>
    <scope>NUCLEOTIDE SEQUENCE [LARGE SCALE GENOMIC DNA]</scope>
    <source>
        <strain evidence="5 6">A4</strain>
    </source>
</reference>
<feature type="compositionally biased region" description="Low complexity" evidence="4">
    <location>
        <begin position="22"/>
        <end position="34"/>
    </location>
</feature>
<feature type="repeat" description="TPR" evidence="3">
    <location>
        <begin position="563"/>
        <end position="596"/>
    </location>
</feature>
<dbReference type="VEuPathDB" id="FungiDB:RhiirA1_473110"/>
<feature type="region of interest" description="Disordered" evidence="4">
    <location>
        <begin position="1"/>
        <end position="63"/>
    </location>
</feature>